<evidence type="ECO:0000256" key="5">
    <source>
        <dbReference type="PIRSR" id="PIRSR604294-1"/>
    </source>
</evidence>
<proteinExistence type="inferred from homology"/>
<feature type="binding site" evidence="5">
    <location>
        <position position="213"/>
    </location>
    <ligand>
        <name>Fe cation</name>
        <dbReference type="ChEBI" id="CHEBI:24875"/>
        <note>catalytic</note>
    </ligand>
</feature>
<comment type="caution">
    <text evidence="6">The sequence shown here is derived from an EMBL/GenBank/DDBJ whole genome shotgun (WGS) entry which is preliminary data.</text>
</comment>
<evidence type="ECO:0000313" key="7">
    <source>
        <dbReference type="Proteomes" id="UP001151081"/>
    </source>
</evidence>
<evidence type="ECO:0000313" key="6">
    <source>
        <dbReference type="EMBL" id="MDC3988811.1"/>
    </source>
</evidence>
<feature type="binding site" evidence="5">
    <location>
        <position position="438"/>
    </location>
    <ligand>
        <name>Fe cation</name>
        <dbReference type="ChEBI" id="CHEBI:24875"/>
        <note>catalytic</note>
    </ligand>
</feature>
<feature type="binding site" evidence="5">
    <location>
        <position position="165"/>
    </location>
    <ligand>
        <name>Fe cation</name>
        <dbReference type="ChEBI" id="CHEBI:24875"/>
        <note>catalytic</note>
    </ligand>
</feature>
<dbReference type="GO" id="GO:0046872">
    <property type="term" value="F:metal ion binding"/>
    <property type="evidence" value="ECO:0007669"/>
    <property type="project" value="UniProtKB-KW"/>
</dbReference>
<comment type="similarity">
    <text evidence="1">Belongs to the carotenoid oxygenase family.</text>
</comment>
<feature type="binding site" evidence="5">
    <location>
        <position position="273"/>
    </location>
    <ligand>
        <name>Fe cation</name>
        <dbReference type="ChEBI" id="CHEBI:24875"/>
        <note>catalytic</note>
    </ligand>
</feature>
<reference evidence="6 7" key="1">
    <citation type="submission" date="2021-04" db="EMBL/GenBank/DDBJ databases">
        <title>Genome analysis of Polyangium sp.</title>
        <authorList>
            <person name="Li Y."/>
            <person name="Wang J."/>
        </authorList>
    </citation>
    <scope>NUCLEOTIDE SEQUENCE [LARGE SCALE GENOMIC DNA]</scope>
    <source>
        <strain evidence="6 7">SDU14</strain>
    </source>
</reference>
<keyword evidence="2 5" id="KW-0479">Metal-binding</keyword>
<sequence length="444" mass="49337">MSTREESARSPAQPFWLRGPFAPVTAEVTTHDLPVVGEVPRELSGTYLRNGPNPKDGPSGHWWFGDGMVHGVHLEGGKARWYRNRYVRSARFHGTDLTPKEGEDARVARARRLRGGGTSNTHVIEHAGRILSMVEAALPMQLDQELSTVGPFDFGGAVDTPMTAHPKRCPRTGELHFIGYQPMPPFLTYYIADAAGRVITKREIEVDGPSFMHDFAITEQYAVFFDSPLRMTRDWGDGMPFAWSDTHTARIGVVPRAGGAVRWFEFEPGYLSHTANAFERDGTIVLTGARSTRFEVPPFLYRWEIHLDSGRTREGAIDERVVDFPRIDDRRTGEPHRYTYVVEMRDFVGGVPTGTVLRRYDAATGGSVAQELGPRQVPGECVFAPRSGDPSEDAGFLLSIVYDGERDGSDLVVLDAKNFGAAPVARVRLPQRVPFGFHGSWVLL</sequence>
<organism evidence="6 7">
    <name type="scientific">Polyangium jinanense</name>
    <dbReference type="NCBI Taxonomy" id="2829994"/>
    <lineage>
        <taxon>Bacteria</taxon>
        <taxon>Pseudomonadati</taxon>
        <taxon>Myxococcota</taxon>
        <taxon>Polyangia</taxon>
        <taxon>Polyangiales</taxon>
        <taxon>Polyangiaceae</taxon>
        <taxon>Polyangium</taxon>
    </lineage>
</organism>
<evidence type="ECO:0000256" key="2">
    <source>
        <dbReference type="ARBA" id="ARBA00022723"/>
    </source>
</evidence>
<accession>A0A9X3XII0</accession>
<comment type="cofactor">
    <cofactor evidence="5">
        <name>Fe(2+)</name>
        <dbReference type="ChEBI" id="CHEBI:29033"/>
    </cofactor>
    <text evidence="5">Binds 1 Fe(2+) ion per subunit.</text>
</comment>
<evidence type="ECO:0000256" key="1">
    <source>
        <dbReference type="ARBA" id="ARBA00006787"/>
    </source>
</evidence>
<dbReference type="PANTHER" id="PTHR10543">
    <property type="entry name" value="BETA-CAROTENE DIOXYGENASE"/>
    <property type="match status" value="1"/>
</dbReference>
<evidence type="ECO:0000256" key="3">
    <source>
        <dbReference type="ARBA" id="ARBA00023002"/>
    </source>
</evidence>
<dbReference type="Proteomes" id="UP001151081">
    <property type="component" value="Unassembled WGS sequence"/>
</dbReference>
<dbReference type="PANTHER" id="PTHR10543:SF89">
    <property type="entry name" value="CAROTENOID 9,10(9',10')-CLEAVAGE DIOXYGENASE 1"/>
    <property type="match status" value="1"/>
</dbReference>
<dbReference type="GO" id="GO:0016121">
    <property type="term" value="P:carotene catabolic process"/>
    <property type="evidence" value="ECO:0007669"/>
    <property type="project" value="TreeGrafter"/>
</dbReference>
<dbReference type="EMBL" id="JAGTJJ010000084">
    <property type="protein sequence ID" value="MDC3988811.1"/>
    <property type="molecule type" value="Genomic_DNA"/>
</dbReference>
<gene>
    <name evidence="6" type="ORF">KEG57_50565</name>
</gene>
<dbReference type="AlphaFoldDB" id="A0A9X3XII0"/>
<dbReference type="Pfam" id="PF03055">
    <property type="entry name" value="RPE65"/>
    <property type="match status" value="1"/>
</dbReference>
<evidence type="ECO:0000256" key="4">
    <source>
        <dbReference type="ARBA" id="ARBA00023004"/>
    </source>
</evidence>
<dbReference type="GO" id="GO:0010436">
    <property type="term" value="F:carotenoid dioxygenase activity"/>
    <property type="evidence" value="ECO:0007669"/>
    <property type="project" value="TreeGrafter"/>
</dbReference>
<dbReference type="RefSeq" id="WP_272459935.1">
    <property type="nucleotide sequence ID" value="NZ_JAGTJJ010000084.1"/>
</dbReference>
<name>A0A9X3XII0_9BACT</name>
<dbReference type="InterPro" id="IPR004294">
    <property type="entry name" value="Carotenoid_Oase"/>
</dbReference>
<protein>
    <submittedName>
        <fullName evidence="6">Carotenoid oxygenase family protein</fullName>
    </submittedName>
</protein>
<keyword evidence="7" id="KW-1185">Reference proteome</keyword>
<keyword evidence="4 5" id="KW-0408">Iron</keyword>
<keyword evidence="3" id="KW-0560">Oxidoreductase</keyword>